<evidence type="ECO:0000313" key="1">
    <source>
        <dbReference type="EMBL" id="CAG8702259.1"/>
    </source>
</evidence>
<organism evidence="1 2">
    <name type="scientific">Ambispora leptoticha</name>
    <dbReference type="NCBI Taxonomy" id="144679"/>
    <lineage>
        <taxon>Eukaryota</taxon>
        <taxon>Fungi</taxon>
        <taxon>Fungi incertae sedis</taxon>
        <taxon>Mucoromycota</taxon>
        <taxon>Glomeromycotina</taxon>
        <taxon>Glomeromycetes</taxon>
        <taxon>Archaeosporales</taxon>
        <taxon>Ambisporaceae</taxon>
        <taxon>Ambispora</taxon>
    </lineage>
</organism>
<proteinExistence type="predicted"/>
<feature type="non-terminal residue" evidence="1">
    <location>
        <position position="125"/>
    </location>
</feature>
<reference evidence="1" key="1">
    <citation type="submission" date="2021-06" db="EMBL/GenBank/DDBJ databases">
        <authorList>
            <person name="Kallberg Y."/>
            <person name="Tangrot J."/>
            <person name="Rosling A."/>
        </authorList>
    </citation>
    <scope>NUCLEOTIDE SEQUENCE</scope>
    <source>
        <strain evidence="1">FL130A</strain>
    </source>
</reference>
<protein>
    <submittedName>
        <fullName evidence="1">9290_t:CDS:1</fullName>
    </submittedName>
</protein>
<dbReference type="OrthoDB" id="10565538at2759"/>
<dbReference type="AlphaFoldDB" id="A0A9N9N4W2"/>
<dbReference type="EMBL" id="CAJVPS010019777">
    <property type="protein sequence ID" value="CAG8702259.1"/>
    <property type="molecule type" value="Genomic_DNA"/>
</dbReference>
<name>A0A9N9N4W2_9GLOM</name>
<dbReference type="Proteomes" id="UP000789508">
    <property type="component" value="Unassembled WGS sequence"/>
</dbReference>
<keyword evidence="2" id="KW-1185">Reference proteome</keyword>
<gene>
    <name evidence="1" type="ORF">ALEPTO_LOCUS11626</name>
</gene>
<comment type="caution">
    <text evidence="1">The sequence shown here is derived from an EMBL/GenBank/DDBJ whole genome shotgun (WGS) entry which is preliminary data.</text>
</comment>
<sequence>MQVNQDKLPDNLHHQRPSQLLTICDPPDDHAVLRCPCLQVDGVKSDYGIRGLCCFSIPTSFAWLYTQTKGNVPGTTTFYFDTFSTTRATTQFIQLAHPNHPTYANPDHAIYVSRSRPNPAPRNSR</sequence>
<accession>A0A9N9N4W2</accession>
<evidence type="ECO:0000313" key="2">
    <source>
        <dbReference type="Proteomes" id="UP000789508"/>
    </source>
</evidence>